<keyword evidence="2" id="KW-0812">Transmembrane</keyword>
<feature type="region of interest" description="Disordered" evidence="1">
    <location>
        <begin position="1"/>
        <end position="53"/>
    </location>
</feature>
<sequence length="318" mass="33266">MPTARTAARPARAGGGGAARRSPARGGRVPARRKPPARRPARKSRSRGRRKAGRQIARWWPALVVTAVVLVALAWDTESTGVPGVPGQCTVAGSSLTLTTAQASSAATIAAVGRARGLPDRAVVLALATAQQESRLRNLDYGDRDSLGLFQQRPSQGWGSEAQVQDPVYAAGIFYDRLVQVPGWGTGRLTEVAQAVQRSGFPEAYQQWEPLATELTAVLGPAGPSRLDCRYEPSAPVPAADVSAVAAAELGVAAMPRAGGAVFVDPAGGWAAATWAVAQAARLQLTEVEFDGRRWTLDTGWVEAPEIGADAVVLRPAG</sequence>
<evidence type="ECO:0000313" key="3">
    <source>
        <dbReference type="EMBL" id="MFD2092049.1"/>
    </source>
</evidence>
<feature type="compositionally biased region" description="Low complexity" evidence="1">
    <location>
        <begin position="19"/>
        <end position="29"/>
    </location>
</feature>
<keyword evidence="2" id="KW-1133">Transmembrane helix</keyword>
<comment type="caution">
    <text evidence="3">The sequence shown here is derived from an EMBL/GenBank/DDBJ whole genome shotgun (WGS) entry which is preliminary data.</text>
</comment>
<proteinExistence type="predicted"/>
<evidence type="ECO:0000256" key="2">
    <source>
        <dbReference type="SAM" id="Phobius"/>
    </source>
</evidence>
<dbReference type="EMBL" id="JBHUHP010000009">
    <property type="protein sequence ID" value="MFD2092049.1"/>
    <property type="molecule type" value="Genomic_DNA"/>
</dbReference>
<keyword evidence="2" id="KW-0472">Membrane</keyword>
<feature type="compositionally biased region" description="Basic residues" evidence="1">
    <location>
        <begin position="30"/>
        <end position="53"/>
    </location>
</feature>
<protein>
    <submittedName>
        <fullName evidence="3">Uncharacterized protein</fullName>
    </submittedName>
</protein>
<feature type="compositionally biased region" description="Low complexity" evidence="1">
    <location>
        <begin position="1"/>
        <end position="12"/>
    </location>
</feature>
<evidence type="ECO:0000256" key="1">
    <source>
        <dbReference type="SAM" id="MobiDB-lite"/>
    </source>
</evidence>
<accession>A0ABW4XB16</accession>
<name>A0ABW4XB16_9ACTN</name>
<keyword evidence="4" id="KW-1185">Reference proteome</keyword>
<evidence type="ECO:0000313" key="4">
    <source>
        <dbReference type="Proteomes" id="UP001597402"/>
    </source>
</evidence>
<dbReference type="Proteomes" id="UP001597402">
    <property type="component" value="Unassembled WGS sequence"/>
</dbReference>
<organism evidence="3 4">
    <name type="scientific">Blastococcus deserti</name>
    <dbReference type="NCBI Taxonomy" id="2259033"/>
    <lineage>
        <taxon>Bacteria</taxon>
        <taxon>Bacillati</taxon>
        <taxon>Actinomycetota</taxon>
        <taxon>Actinomycetes</taxon>
        <taxon>Geodermatophilales</taxon>
        <taxon>Geodermatophilaceae</taxon>
        <taxon>Blastococcus</taxon>
    </lineage>
</organism>
<dbReference type="RefSeq" id="WP_376875126.1">
    <property type="nucleotide sequence ID" value="NZ_JBHUHP010000009.1"/>
</dbReference>
<reference evidence="4" key="1">
    <citation type="journal article" date="2019" name="Int. J. Syst. Evol. Microbiol.">
        <title>The Global Catalogue of Microorganisms (GCM) 10K type strain sequencing project: providing services to taxonomists for standard genome sequencing and annotation.</title>
        <authorList>
            <consortium name="The Broad Institute Genomics Platform"/>
            <consortium name="The Broad Institute Genome Sequencing Center for Infectious Disease"/>
            <person name="Wu L."/>
            <person name="Ma J."/>
        </authorList>
    </citation>
    <scope>NUCLEOTIDE SEQUENCE [LARGE SCALE GENOMIC DNA]</scope>
    <source>
        <strain evidence="4">JCM 3338</strain>
    </source>
</reference>
<gene>
    <name evidence="3" type="ORF">ACFSHS_10755</name>
</gene>
<feature type="transmembrane region" description="Helical" evidence="2">
    <location>
        <begin position="56"/>
        <end position="75"/>
    </location>
</feature>